<dbReference type="EMBL" id="DSTK01000009">
    <property type="protein sequence ID" value="HFK96110.1"/>
    <property type="molecule type" value="Genomic_DNA"/>
</dbReference>
<dbReference type="PANTHER" id="PTHR10151">
    <property type="entry name" value="ECTONUCLEOTIDE PYROPHOSPHATASE/PHOSPHODIESTERASE"/>
    <property type="match status" value="1"/>
</dbReference>
<dbReference type="InterPro" id="IPR002591">
    <property type="entry name" value="Phosphodiest/P_Trfase"/>
</dbReference>
<organism evidence="1">
    <name type="scientific">Desulfacinum infernum</name>
    <dbReference type="NCBI Taxonomy" id="35837"/>
    <lineage>
        <taxon>Bacteria</taxon>
        <taxon>Pseudomonadati</taxon>
        <taxon>Thermodesulfobacteriota</taxon>
        <taxon>Syntrophobacteria</taxon>
        <taxon>Syntrophobacterales</taxon>
        <taxon>Syntrophobacteraceae</taxon>
        <taxon>Desulfacinum</taxon>
    </lineage>
</organism>
<gene>
    <name evidence="1" type="ORF">ENS06_02150</name>
</gene>
<dbReference type="SUPFAM" id="SSF53649">
    <property type="entry name" value="Alkaline phosphatase-like"/>
    <property type="match status" value="1"/>
</dbReference>
<protein>
    <submittedName>
        <fullName evidence="1">Alkaline phosphatase family protein</fullName>
    </submittedName>
</protein>
<accession>A0A832A4L2</accession>
<dbReference type="AlphaFoldDB" id="A0A832A4L2"/>
<dbReference type="CDD" id="cd16018">
    <property type="entry name" value="Enpp"/>
    <property type="match status" value="1"/>
</dbReference>
<dbReference type="GO" id="GO:0016787">
    <property type="term" value="F:hydrolase activity"/>
    <property type="evidence" value="ECO:0007669"/>
    <property type="project" value="UniProtKB-ARBA"/>
</dbReference>
<proteinExistence type="predicted"/>
<reference evidence="1" key="1">
    <citation type="journal article" date="2020" name="mSystems">
        <title>Genome- and Community-Level Interaction Insights into Carbon Utilization and Element Cycling Functions of Hydrothermarchaeota in Hydrothermal Sediment.</title>
        <authorList>
            <person name="Zhou Z."/>
            <person name="Liu Y."/>
            <person name="Xu W."/>
            <person name="Pan J."/>
            <person name="Luo Z.H."/>
            <person name="Li M."/>
        </authorList>
    </citation>
    <scope>NUCLEOTIDE SEQUENCE [LARGE SCALE GENOMIC DNA]</scope>
    <source>
        <strain evidence="1">SpSt-456</strain>
    </source>
</reference>
<sequence>MTMSSRRVVVMDVVGLAPNYLQMKEHAPHLHDLAVSGTMHTITPVFPAVTLPVQASLLTGTYPETHGVVSNGFYFPETYHVAFWEQAASLVQAERLWEWLKRRHPSITAALLFFQNSLYASCDIVMTPRPLHTEDGMIPWCYSKPVGLYEDLSEKIGVFNLMHYWGPLASIESSRWIAKAAVEVLERFRPHLLFVYLPHLDYGLQKYGPKDPKILEELAAVDAEVGRIVQGVSALGLEQDTTFIVVSEYTFSDVIGDVSLNRVLRDAGFLKVRTIKGREYVDLEMSEAFAMVDHQVAHIYIKAGYEKRVRSCLEKTDGVDILMDREEQKKHRVSHPRAGDLIAVSSRDRWFSYYWWDDPTKEPDFARRVDIHRKPGYDPLELFLEPGTLRISHDTSKIHGSHGYPPLTLQDRVPLLVSGPGAEIVQGVRDLSVTDIAKVIERIMGL</sequence>
<name>A0A832A4L2_9BACT</name>
<evidence type="ECO:0000313" key="1">
    <source>
        <dbReference type="EMBL" id="HFK96110.1"/>
    </source>
</evidence>
<dbReference type="Gene3D" id="3.40.720.10">
    <property type="entry name" value="Alkaline Phosphatase, subunit A"/>
    <property type="match status" value="1"/>
</dbReference>
<dbReference type="PANTHER" id="PTHR10151:SF120">
    <property type="entry name" value="BIS(5'-ADENOSYL)-TRIPHOSPHATASE"/>
    <property type="match status" value="1"/>
</dbReference>
<comment type="caution">
    <text evidence="1">The sequence shown here is derived from an EMBL/GenBank/DDBJ whole genome shotgun (WGS) entry which is preliminary data.</text>
</comment>
<dbReference type="InterPro" id="IPR017850">
    <property type="entry name" value="Alkaline_phosphatase_core_sf"/>
</dbReference>
<dbReference type="Pfam" id="PF01663">
    <property type="entry name" value="Phosphodiest"/>
    <property type="match status" value="1"/>
</dbReference>